<dbReference type="Gene3D" id="3.40.50.10790">
    <property type="entry name" value="S-adenosyl-l-methionine hydroxide adenosyltransferase, N-terminal"/>
    <property type="match status" value="1"/>
</dbReference>
<dbReference type="Pfam" id="PF20257">
    <property type="entry name" value="SAM_HAT_C"/>
    <property type="match status" value="1"/>
</dbReference>
<reference evidence="5 6" key="1">
    <citation type="submission" date="2023-03" db="EMBL/GenBank/DDBJ databases">
        <authorList>
            <person name="Pearce D."/>
        </authorList>
    </citation>
    <scope>NUCLEOTIDE SEQUENCE [LARGE SCALE GENOMIC DNA]</scope>
    <source>
        <strain evidence="5">Msz</strain>
    </source>
</reference>
<protein>
    <submittedName>
        <fullName evidence="5">S-adenosyl-L-methionine hydrolase (Adenosine-forming)</fullName>
        <ecNumber evidence="5">3.13.2.3</ecNumber>
    </submittedName>
</protein>
<evidence type="ECO:0000256" key="2">
    <source>
        <dbReference type="ARBA" id="ARBA00024035"/>
    </source>
</evidence>
<evidence type="ECO:0000256" key="1">
    <source>
        <dbReference type="ARBA" id="ARBA00022691"/>
    </source>
</evidence>
<dbReference type="SUPFAM" id="SSF102522">
    <property type="entry name" value="Bacterial fluorinating enzyme, N-terminal domain"/>
    <property type="match status" value="1"/>
</dbReference>
<keyword evidence="6" id="KW-1185">Reference proteome</keyword>
<dbReference type="InterPro" id="IPR046469">
    <property type="entry name" value="SAM_HAT_N"/>
</dbReference>
<dbReference type="Proteomes" id="UP001162030">
    <property type="component" value="Chromosome"/>
</dbReference>
<name>A0ABM9I5P1_9GAMM</name>
<feature type="domain" description="S-adenosyl-l-methionine hydroxide adenosyltransferase N-terminal" evidence="3">
    <location>
        <begin position="2"/>
        <end position="137"/>
    </location>
</feature>
<dbReference type="GO" id="GO:0016787">
    <property type="term" value="F:hydrolase activity"/>
    <property type="evidence" value="ECO:0007669"/>
    <property type="project" value="UniProtKB-KW"/>
</dbReference>
<dbReference type="EC" id="3.13.2.3" evidence="5"/>
<evidence type="ECO:0000259" key="4">
    <source>
        <dbReference type="Pfam" id="PF20257"/>
    </source>
</evidence>
<dbReference type="InterPro" id="IPR002747">
    <property type="entry name" value="SAM_OH_AdoTrfase"/>
</dbReference>
<evidence type="ECO:0000313" key="5">
    <source>
        <dbReference type="EMBL" id="CAI8908928.1"/>
    </source>
</evidence>
<dbReference type="InterPro" id="IPR046470">
    <property type="entry name" value="SAM_HAT_C"/>
</dbReference>
<organism evidence="5 6">
    <name type="scientific">Methylocaldum szegediense</name>
    <dbReference type="NCBI Taxonomy" id="73780"/>
    <lineage>
        <taxon>Bacteria</taxon>
        <taxon>Pseudomonadati</taxon>
        <taxon>Pseudomonadota</taxon>
        <taxon>Gammaproteobacteria</taxon>
        <taxon>Methylococcales</taxon>
        <taxon>Methylococcaceae</taxon>
        <taxon>Methylocaldum</taxon>
    </lineage>
</organism>
<dbReference type="PANTHER" id="PTHR35092">
    <property type="entry name" value="CHLORINASE MJ1651"/>
    <property type="match status" value="1"/>
</dbReference>
<dbReference type="InterPro" id="IPR023228">
    <property type="entry name" value="SAM_OH_AdoTrfase_N_sf"/>
</dbReference>
<dbReference type="InterPro" id="IPR023227">
    <property type="entry name" value="SAM_OH_AdoTrfase_C_sf"/>
</dbReference>
<dbReference type="PIRSF" id="PIRSF006779">
    <property type="entry name" value="UCP006779"/>
    <property type="match status" value="1"/>
</dbReference>
<gene>
    <name evidence="5" type="ORF">MSZNOR_3598</name>
</gene>
<keyword evidence="5" id="KW-0378">Hydrolase</keyword>
<keyword evidence="1" id="KW-0949">S-adenosyl-L-methionine</keyword>
<dbReference type="Pfam" id="PF01887">
    <property type="entry name" value="SAM_HAT_N"/>
    <property type="match status" value="1"/>
</dbReference>
<evidence type="ECO:0000259" key="3">
    <source>
        <dbReference type="Pfam" id="PF01887"/>
    </source>
</evidence>
<dbReference type="Gene3D" id="2.40.30.90">
    <property type="entry name" value="Bacterial fluorinating enzyme like"/>
    <property type="match status" value="1"/>
</dbReference>
<comment type="similarity">
    <text evidence="2">Belongs to the SAM hydrolase / SAM-dependent halogenase family.</text>
</comment>
<dbReference type="EMBL" id="OX458333">
    <property type="protein sequence ID" value="CAI8908928.1"/>
    <property type="molecule type" value="Genomic_DNA"/>
</dbReference>
<sequence length="241" mass="26792">MIFLFTDFGTEGPYLGQMEAVLRLQAPGVDIVNLVSNAPMGEPRWSSYLLAALCRQLPVGSVFLAVVDPGVGGERLPVVLHADGRWFVGPDNGLLNTVAVHSNETHWRIIEWRPTSLSSSFHGRDLFAPITARIANHDFSWSSRDYQKPGLDEWPSDISEIVYFDHYGNAITGLRHRKEYDGMALRVNGQRLAQANTFCSVPVGQAFWYRNSMGLVEIAVNRGRADRELGLSLGTLISFES</sequence>
<accession>A0ABM9I5P1</accession>
<evidence type="ECO:0000313" key="6">
    <source>
        <dbReference type="Proteomes" id="UP001162030"/>
    </source>
</evidence>
<proteinExistence type="inferred from homology"/>
<dbReference type="PANTHER" id="PTHR35092:SF1">
    <property type="entry name" value="CHLORINASE MJ1651"/>
    <property type="match status" value="1"/>
</dbReference>
<dbReference type="RefSeq" id="WP_026609195.1">
    <property type="nucleotide sequence ID" value="NZ_OX458333.1"/>
</dbReference>
<feature type="domain" description="S-adenosyl-l-methionine hydroxide adenosyltransferase C-terminal" evidence="4">
    <location>
        <begin position="160"/>
        <end position="236"/>
    </location>
</feature>
<dbReference type="SUPFAM" id="SSF101852">
    <property type="entry name" value="Bacterial fluorinating enzyme, C-terminal domain"/>
    <property type="match status" value="1"/>
</dbReference>